<evidence type="ECO:0000313" key="3">
    <source>
        <dbReference type="EMBL" id="MFD0725677.1"/>
    </source>
</evidence>
<organism evidence="3 4">
    <name type="scientific">Lysobacter brunescens</name>
    <dbReference type="NCBI Taxonomy" id="262323"/>
    <lineage>
        <taxon>Bacteria</taxon>
        <taxon>Pseudomonadati</taxon>
        <taxon>Pseudomonadota</taxon>
        <taxon>Gammaproteobacteria</taxon>
        <taxon>Lysobacterales</taxon>
        <taxon>Lysobacteraceae</taxon>
        <taxon>Lysobacter</taxon>
    </lineage>
</organism>
<dbReference type="EMBL" id="JBHTIF010000001">
    <property type="protein sequence ID" value="MFD0725677.1"/>
    <property type="molecule type" value="Genomic_DNA"/>
</dbReference>
<dbReference type="RefSeq" id="WP_386823264.1">
    <property type="nucleotide sequence ID" value="NZ_JBHTIF010000001.1"/>
</dbReference>
<dbReference type="Proteomes" id="UP001597110">
    <property type="component" value="Unassembled WGS sequence"/>
</dbReference>
<dbReference type="SMART" id="SM00382">
    <property type="entry name" value="AAA"/>
    <property type="match status" value="1"/>
</dbReference>
<comment type="caution">
    <text evidence="3">The sequence shown here is derived from an EMBL/GenBank/DDBJ whole genome shotgun (WGS) entry which is preliminary data.</text>
</comment>
<feature type="region of interest" description="Disordered" evidence="1">
    <location>
        <begin position="99"/>
        <end position="132"/>
    </location>
</feature>
<sequence length="578" mass="61738">MYLEYYGLEQTPFSITPDPHYVFLSEHHRDALAHLLYGIQQGGGGGFVQLTGEVGTGKTTLSRLLLNQLPGNTHAALVLNPRLDPVELLQTICEELKLTPGEPASDAAETPDANDASEDATSSATPAPTASPVPAGGKVWFDRLGAYLLDAYARGDRVVLIIDEAQNLSAEALEQVRLLTNLETETQKLLQIILIGQPELRDSLARPELRQLAQRITARYHLRPLDAHGTGAYLRHRLTTAGAKRFPFTADAVKRIHRHSGGVPRLINVIAERALLGGYAQDLLAIDAKTVDRAASEALAPGGSDIRKSTQDRTPLMIGGGLVLATLLIAFALSRRDASETTVPVAEAKAQASTATSAAPSTPATQPAAASVTTALDGEALLLRVQQAPPEAAREWQSLQARWKAPATVRKVTADACPAQPAPGWRCLRSRATLDQLLRVDRPVLLRLRAEPKATWASLLGANPGTDAGSVRLSIEGKTFDADRVALASLWNGEYLALWPAPDTIEARFNAGDARAVAWVRARLRDDGIDDADPVVGLRTFKLRHGLRNDAALGGDTLFVLASRGSGPRLSTATGTGG</sequence>
<name>A0ABW2YBA5_9GAMM</name>
<dbReference type="SUPFAM" id="SSF52540">
    <property type="entry name" value="P-loop containing nucleoside triphosphate hydrolases"/>
    <property type="match status" value="1"/>
</dbReference>
<feature type="compositionally biased region" description="Low complexity" evidence="1">
    <location>
        <begin position="119"/>
        <end position="132"/>
    </location>
</feature>
<dbReference type="InterPro" id="IPR049945">
    <property type="entry name" value="AAA_22"/>
</dbReference>
<accession>A0ABW2YBA5</accession>
<keyword evidence="4" id="KW-1185">Reference proteome</keyword>
<evidence type="ECO:0000313" key="4">
    <source>
        <dbReference type="Proteomes" id="UP001597110"/>
    </source>
</evidence>
<dbReference type="InterPro" id="IPR027417">
    <property type="entry name" value="P-loop_NTPase"/>
</dbReference>
<dbReference type="PANTHER" id="PTHR35894">
    <property type="entry name" value="GENERAL SECRETION PATHWAY PROTEIN A-RELATED"/>
    <property type="match status" value="1"/>
</dbReference>
<dbReference type="Pfam" id="PF13401">
    <property type="entry name" value="AAA_22"/>
    <property type="match status" value="1"/>
</dbReference>
<gene>
    <name evidence="3" type="ORF">ACFQ0E_08695</name>
</gene>
<feature type="domain" description="AAA+ ATPase" evidence="2">
    <location>
        <begin position="44"/>
        <end position="228"/>
    </location>
</feature>
<evidence type="ECO:0000259" key="2">
    <source>
        <dbReference type="SMART" id="SM00382"/>
    </source>
</evidence>
<dbReference type="InterPro" id="IPR003593">
    <property type="entry name" value="AAA+_ATPase"/>
</dbReference>
<dbReference type="PANTHER" id="PTHR35894:SF1">
    <property type="entry name" value="PHOSPHORIBULOKINASE _ URIDINE KINASE FAMILY"/>
    <property type="match status" value="1"/>
</dbReference>
<proteinExistence type="predicted"/>
<evidence type="ECO:0000256" key="1">
    <source>
        <dbReference type="SAM" id="MobiDB-lite"/>
    </source>
</evidence>
<dbReference type="Gene3D" id="3.40.50.300">
    <property type="entry name" value="P-loop containing nucleotide triphosphate hydrolases"/>
    <property type="match status" value="1"/>
</dbReference>
<dbReference type="InterPro" id="IPR052026">
    <property type="entry name" value="ExeA_AAA_ATPase_DNA-bind"/>
</dbReference>
<dbReference type="Gene3D" id="3.90.70.10">
    <property type="entry name" value="Cysteine proteinases"/>
    <property type="match status" value="1"/>
</dbReference>
<protein>
    <submittedName>
        <fullName evidence="3">ExeA family protein</fullName>
    </submittedName>
</protein>
<reference evidence="4" key="1">
    <citation type="journal article" date="2019" name="Int. J. Syst. Evol. Microbiol.">
        <title>The Global Catalogue of Microorganisms (GCM) 10K type strain sequencing project: providing services to taxonomists for standard genome sequencing and annotation.</title>
        <authorList>
            <consortium name="The Broad Institute Genomics Platform"/>
            <consortium name="The Broad Institute Genome Sequencing Center for Infectious Disease"/>
            <person name="Wu L."/>
            <person name="Ma J."/>
        </authorList>
    </citation>
    <scope>NUCLEOTIDE SEQUENCE [LARGE SCALE GENOMIC DNA]</scope>
    <source>
        <strain evidence="4">CCUG 55585</strain>
    </source>
</reference>